<dbReference type="PANTHER" id="PTHR47027:SF29">
    <property type="entry name" value="C2H2-TYPE DOMAIN-CONTAINING PROTEIN"/>
    <property type="match status" value="1"/>
</dbReference>
<comment type="caution">
    <text evidence="2">The sequence shown here is derived from an EMBL/GenBank/DDBJ whole genome shotgun (WGS) entry which is preliminary data.</text>
</comment>
<feature type="compositionally biased region" description="Polar residues" evidence="1">
    <location>
        <begin position="70"/>
        <end position="97"/>
    </location>
</feature>
<evidence type="ECO:0000313" key="2">
    <source>
        <dbReference type="EMBL" id="KAJ4441643.1"/>
    </source>
</evidence>
<name>A0ABQ8T566_PERAM</name>
<dbReference type="EMBL" id="JAJSOF020000015">
    <property type="protein sequence ID" value="KAJ4441643.1"/>
    <property type="molecule type" value="Genomic_DNA"/>
</dbReference>
<evidence type="ECO:0000313" key="3">
    <source>
        <dbReference type="Proteomes" id="UP001148838"/>
    </source>
</evidence>
<protein>
    <recommendedName>
        <fullName evidence="4">Reverse transcriptase domain-containing protein</fullName>
    </recommendedName>
</protein>
<dbReference type="PANTHER" id="PTHR47027">
    <property type="entry name" value="REVERSE TRANSCRIPTASE DOMAIN-CONTAINING PROTEIN"/>
    <property type="match status" value="1"/>
</dbReference>
<evidence type="ECO:0000256" key="1">
    <source>
        <dbReference type="SAM" id="MobiDB-lite"/>
    </source>
</evidence>
<sequence>MAGLCEDGNEAPGSLKANCKKSVQQPSHIASVYWEWHIGFPFCYHMQAMKTTENFDQIGRPQDVKHPEYESSSYHYNGTRSKNSSVTYSSLSTPRMKTTSSPTSVMLYELSVNLQPSSTQNQGCVCSQSPLTVIVNSTDLVSVVRSRNMFEFSGDERAFNTESYFRTEVKIEFTVRKVLFCRVDTELFQHELLVRRTKLYHRTPVVEGVSKRCFRFSTVNPKPIAVNNATVIHHKRINFDMKHRVMSLMRRKAIRNVQDNRQGLELNGLHQLLVYADDVNMLGENPQTISENTEILLEVSKVTGLEVNPEKTKYMIMSRDQNIVRNGNIKIGDLSFEEVDKFRYLEATVTNINDTREENKRRINMRNACYYSVQKLLSYSLLSKNLKVRIYKTVILPVVVFFDSRLDDKSFSKLLKFSRPTIAFFIGKYFIEPFALLIVFNNTEDEQTVNTEASEKHDIVTSTSHMYKRLR</sequence>
<organism evidence="2 3">
    <name type="scientific">Periplaneta americana</name>
    <name type="common">American cockroach</name>
    <name type="synonym">Blatta americana</name>
    <dbReference type="NCBI Taxonomy" id="6978"/>
    <lineage>
        <taxon>Eukaryota</taxon>
        <taxon>Metazoa</taxon>
        <taxon>Ecdysozoa</taxon>
        <taxon>Arthropoda</taxon>
        <taxon>Hexapoda</taxon>
        <taxon>Insecta</taxon>
        <taxon>Pterygota</taxon>
        <taxon>Neoptera</taxon>
        <taxon>Polyneoptera</taxon>
        <taxon>Dictyoptera</taxon>
        <taxon>Blattodea</taxon>
        <taxon>Blattoidea</taxon>
        <taxon>Blattidae</taxon>
        <taxon>Blattinae</taxon>
        <taxon>Periplaneta</taxon>
    </lineage>
</organism>
<evidence type="ECO:0008006" key="4">
    <source>
        <dbReference type="Google" id="ProtNLM"/>
    </source>
</evidence>
<dbReference type="Proteomes" id="UP001148838">
    <property type="component" value="Unassembled WGS sequence"/>
</dbReference>
<feature type="region of interest" description="Disordered" evidence="1">
    <location>
        <begin position="60"/>
        <end position="97"/>
    </location>
</feature>
<accession>A0ABQ8T566</accession>
<reference evidence="2 3" key="1">
    <citation type="journal article" date="2022" name="Allergy">
        <title>Genome assembly and annotation of Periplaneta americana reveal a comprehensive cockroach allergen profile.</title>
        <authorList>
            <person name="Wang L."/>
            <person name="Xiong Q."/>
            <person name="Saelim N."/>
            <person name="Wang L."/>
            <person name="Nong W."/>
            <person name="Wan A.T."/>
            <person name="Shi M."/>
            <person name="Liu X."/>
            <person name="Cao Q."/>
            <person name="Hui J.H.L."/>
            <person name="Sookrung N."/>
            <person name="Leung T.F."/>
            <person name="Tungtrongchitr A."/>
            <person name="Tsui S.K.W."/>
        </authorList>
    </citation>
    <scope>NUCLEOTIDE SEQUENCE [LARGE SCALE GENOMIC DNA]</scope>
    <source>
        <strain evidence="2">PWHHKU_190912</strain>
    </source>
</reference>
<proteinExistence type="predicted"/>
<keyword evidence="3" id="KW-1185">Reference proteome</keyword>
<gene>
    <name evidence="2" type="ORF">ANN_11501</name>
</gene>